<reference evidence="2 4" key="1">
    <citation type="journal article" date="2015" name="Stand. Genomic Sci.">
        <title>Genomic Encyclopedia of Bacterial and Archaeal Type Strains, Phase III: the genomes of soil and plant-associated and newly described type strains.</title>
        <authorList>
            <person name="Whitman W.B."/>
            <person name="Woyke T."/>
            <person name="Klenk H.P."/>
            <person name="Zhou Y."/>
            <person name="Lilburn T.G."/>
            <person name="Beck B.J."/>
            <person name="De Vos P."/>
            <person name="Vandamme P."/>
            <person name="Eisen J.A."/>
            <person name="Garrity G."/>
            <person name="Hugenholtz P."/>
            <person name="Kyrpides N.C."/>
        </authorList>
    </citation>
    <scope>NUCLEOTIDE SEQUENCE [LARGE SCALE GENOMIC DNA]</scope>
    <source>
        <strain evidence="2 4">P5626</strain>
    </source>
</reference>
<keyword evidence="1" id="KW-0812">Transmembrane</keyword>
<dbReference type="OrthoDB" id="1367203at2"/>
<feature type="transmembrane region" description="Helical" evidence="1">
    <location>
        <begin position="12"/>
        <end position="30"/>
    </location>
</feature>
<reference evidence="2" key="3">
    <citation type="submission" date="2019-03" db="EMBL/GenBank/DDBJ databases">
        <authorList>
            <person name="Whitman W."/>
            <person name="Huntemann M."/>
            <person name="Clum A."/>
            <person name="Pillay M."/>
            <person name="Palaniappan K."/>
            <person name="Varghese N."/>
            <person name="Mikhailova N."/>
            <person name="Stamatis D."/>
            <person name="Reddy T."/>
            <person name="Daum C."/>
            <person name="Shapiro N."/>
            <person name="Ivanova N."/>
            <person name="Kyrpides N."/>
            <person name="Woyke T."/>
        </authorList>
    </citation>
    <scope>NUCLEOTIDE SEQUENCE</scope>
    <source>
        <strain evidence="2">P5626</strain>
    </source>
</reference>
<evidence type="ECO:0000313" key="3">
    <source>
        <dbReference type="EMBL" id="TEB46181.1"/>
    </source>
</evidence>
<keyword evidence="1" id="KW-1133">Transmembrane helix</keyword>
<dbReference type="Proteomes" id="UP000298340">
    <property type="component" value="Unassembled WGS sequence"/>
</dbReference>
<evidence type="ECO:0000313" key="4">
    <source>
        <dbReference type="Proteomes" id="UP000295270"/>
    </source>
</evidence>
<feature type="transmembrane region" description="Helical" evidence="1">
    <location>
        <begin position="107"/>
        <end position="124"/>
    </location>
</feature>
<dbReference type="Proteomes" id="UP000295270">
    <property type="component" value="Unassembled WGS sequence"/>
</dbReference>
<evidence type="ECO:0000313" key="2">
    <source>
        <dbReference type="EMBL" id="TCN61068.1"/>
    </source>
</evidence>
<sequence length="171" mass="19686">MILDRYFKRPLIWDFFMALLLSVIGFILVYKNIIFRPQADDSIAIITDITNISLTMSGFILTLLTVLITFKGSSKITKVEVDSKEPLFDLFFVTGLYHETVRHLKNCIKSLIIVAIIGFTIKIFSPESLKTNIFYFNIFGFTVIMLTITRCLLILGKVMDLQKENDEKNNE</sequence>
<keyword evidence="4" id="KW-1185">Reference proteome</keyword>
<keyword evidence="1" id="KW-0472">Membrane</keyword>
<protein>
    <submittedName>
        <fullName evidence="3">Uncharacterized protein</fullName>
    </submittedName>
</protein>
<name>A0A4Y7UJ09_9FLAO</name>
<dbReference type="EMBL" id="QWDN01000001">
    <property type="protein sequence ID" value="TEB46181.1"/>
    <property type="molecule type" value="Genomic_DNA"/>
</dbReference>
<organism evidence="3 5">
    <name type="scientific">Flavobacterium circumlabens</name>
    <dbReference type="NCBI Taxonomy" id="2133765"/>
    <lineage>
        <taxon>Bacteria</taxon>
        <taxon>Pseudomonadati</taxon>
        <taxon>Bacteroidota</taxon>
        <taxon>Flavobacteriia</taxon>
        <taxon>Flavobacteriales</taxon>
        <taxon>Flavobacteriaceae</taxon>
        <taxon>Flavobacterium</taxon>
    </lineage>
</organism>
<proteinExistence type="predicted"/>
<evidence type="ECO:0000313" key="5">
    <source>
        <dbReference type="Proteomes" id="UP000298340"/>
    </source>
</evidence>
<gene>
    <name evidence="3" type="ORF">D0809_04090</name>
    <name evidence="2" type="ORF">EV142_101655</name>
</gene>
<feature type="transmembrane region" description="Helical" evidence="1">
    <location>
        <begin position="42"/>
        <end position="68"/>
    </location>
</feature>
<feature type="transmembrane region" description="Helical" evidence="1">
    <location>
        <begin position="136"/>
        <end position="155"/>
    </location>
</feature>
<reference evidence="3 5" key="2">
    <citation type="journal article" date="2018" name="Syst. Appl. Microbiol.">
        <title>Flavobacterium circumlabens sp. nov. and Flavobacterium cupreum sp. nov., two psychrotrophic species isolated from Antarctic environmental samples.</title>
        <authorList>
            <person name="Kralova S."/>
            <person name="Busse H.J."/>
            <person name="Svec P."/>
            <person name="Maslanova I."/>
            <person name="Stankova E."/>
            <person name="Bartak M."/>
            <person name="Sedlacek I."/>
        </authorList>
    </citation>
    <scope>NUCLEOTIDE SEQUENCE [LARGE SCALE GENOMIC DNA]</scope>
    <source>
        <strain evidence="3 5">CCM 8828</strain>
    </source>
</reference>
<dbReference type="RefSeq" id="WP_132032607.1">
    <property type="nucleotide sequence ID" value="NZ_QWDN01000001.1"/>
</dbReference>
<evidence type="ECO:0000256" key="1">
    <source>
        <dbReference type="SAM" id="Phobius"/>
    </source>
</evidence>
<dbReference type="AlphaFoldDB" id="A0A4Y7UJ09"/>
<comment type="caution">
    <text evidence="3">The sequence shown here is derived from an EMBL/GenBank/DDBJ whole genome shotgun (WGS) entry which is preliminary data.</text>
</comment>
<accession>A0A4Y7UJ09</accession>
<dbReference type="EMBL" id="SLWA01000001">
    <property type="protein sequence ID" value="TCN61068.1"/>
    <property type="molecule type" value="Genomic_DNA"/>
</dbReference>